<keyword evidence="1 2" id="KW-0812">Transmembrane</keyword>
<keyword evidence="1" id="KW-0472">Membrane</keyword>
<accession>G7JE20</accession>
<dbReference type="EMBL" id="CM001220">
    <property type="protein sequence ID" value="AES90721.1"/>
    <property type="molecule type" value="Genomic_DNA"/>
</dbReference>
<reference evidence="3" key="4">
    <citation type="journal article" date="2018" name="Nat. Plants">
        <title>Whole-genome landscape of Medicago truncatula symbiotic genes.</title>
        <authorList>
            <person name="Pecrix Y."/>
            <person name="Gamas P."/>
            <person name="Carrere S."/>
        </authorList>
    </citation>
    <scope>NUCLEOTIDE SEQUENCE</scope>
    <source>
        <tissue evidence="3">Leaves</tissue>
    </source>
</reference>
<dbReference type="OMA" id="DMVFAFA"/>
<gene>
    <name evidence="2" type="ordered locus">MTR_4g097020</name>
    <name evidence="3" type="ORF">MtrunA17_Chr4g0054051</name>
</gene>
<reference evidence="2 5" key="1">
    <citation type="journal article" date="2011" name="Nature">
        <title>The Medicago genome provides insight into the evolution of rhizobial symbioses.</title>
        <authorList>
            <person name="Young N.D."/>
            <person name="Debelle F."/>
            <person name="Oldroyd G.E."/>
            <person name="Geurts R."/>
            <person name="Cannon S.B."/>
            <person name="Udvardi M.K."/>
            <person name="Benedito V.A."/>
            <person name="Mayer K.F."/>
            <person name="Gouzy J."/>
            <person name="Schoof H."/>
            <person name="Van de Peer Y."/>
            <person name="Proost S."/>
            <person name="Cook D.R."/>
            <person name="Meyers B.C."/>
            <person name="Spannagl M."/>
            <person name="Cheung F."/>
            <person name="De Mita S."/>
            <person name="Krishnakumar V."/>
            <person name="Gundlach H."/>
            <person name="Zhou S."/>
            <person name="Mudge J."/>
            <person name="Bharti A.K."/>
            <person name="Murray J.D."/>
            <person name="Naoumkina M.A."/>
            <person name="Rosen B."/>
            <person name="Silverstein K.A."/>
            <person name="Tang H."/>
            <person name="Rombauts S."/>
            <person name="Zhao P.X."/>
            <person name="Zhou P."/>
            <person name="Barbe V."/>
            <person name="Bardou P."/>
            <person name="Bechner M."/>
            <person name="Bellec A."/>
            <person name="Berger A."/>
            <person name="Berges H."/>
            <person name="Bidwell S."/>
            <person name="Bisseling T."/>
            <person name="Choisne N."/>
            <person name="Couloux A."/>
            <person name="Denny R."/>
            <person name="Deshpande S."/>
            <person name="Dai X."/>
            <person name="Doyle J.J."/>
            <person name="Dudez A.M."/>
            <person name="Farmer A.D."/>
            <person name="Fouteau S."/>
            <person name="Franken C."/>
            <person name="Gibelin C."/>
            <person name="Gish J."/>
            <person name="Goldstein S."/>
            <person name="Gonzalez A.J."/>
            <person name="Green P.J."/>
            <person name="Hallab A."/>
            <person name="Hartog M."/>
            <person name="Hua A."/>
            <person name="Humphray S.J."/>
            <person name="Jeong D.H."/>
            <person name="Jing Y."/>
            <person name="Jocker A."/>
            <person name="Kenton S.M."/>
            <person name="Kim D.J."/>
            <person name="Klee K."/>
            <person name="Lai H."/>
            <person name="Lang C."/>
            <person name="Lin S."/>
            <person name="Macmil S.L."/>
            <person name="Magdelenat G."/>
            <person name="Matthews L."/>
            <person name="McCorrison J."/>
            <person name="Monaghan E.L."/>
            <person name="Mun J.H."/>
            <person name="Najar F.Z."/>
            <person name="Nicholson C."/>
            <person name="Noirot C."/>
            <person name="O'Bleness M."/>
            <person name="Paule C.R."/>
            <person name="Poulain J."/>
            <person name="Prion F."/>
            <person name="Qin B."/>
            <person name="Qu C."/>
            <person name="Retzel E.F."/>
            <person name="Riddle C."/>
            <person name="Sallet E."/>
            <person name="Samain S."/>
            <person name="Samson N."/>
            <person name="Sanders I."/>
            <person name="Saurat O."/>
            <person name="Scarpelli C."/>
            <person name="Schiex T."/>
            <person name="Segurens B."/>
            <person name="Severin A.J."/>
            <person name="Sherrier D.J."/>
            <person name="Shi R."/>
            <person name="Sims S."/>
            <person name="Singer S.R."/>
            <person name="Sinharoy S."/>
            <person name="Sterck L."/>
            <person name="Viollet A."/>
            <person name="Wang B.B."/>
            <person name="Wang K."/>
            <person name="Wang M."/>
            <person name="Wang X."/>
            <person name="Warfsmann J."/>
            <person name="Weissenbach J."/>
            <person name="White D.D."/>
            <person name="White J.D."/>
            <person name="Wiley G.B."/>
            <person name="Wincker P."/>
            <person name="Xing Y."/>
            <person name="Yang L."/>
            <person name="Yao Z."/>
            <person name="Ying F."/>
            <person name="Zhai J."/>
            <person name="Zhou L."/>
            <person name="Zuber A."/>
            <person name="Denarie J."/>
            <person name="Dixon R.A."/>
            <person name="May G.D."/>
            <person name="Schwartz D.C."/>
            <person name="Rogers J."/>
            <person name="Quetier F."/>
            <person name="Town C.D."/>
            <person name="Roe B.A."/>
        </authorList>
    </citation>
    <scope>NUCLEOTIDE SEQUENCE [LARGE SCALE GENOMIC DNA]</scope>
    <source>
        <strain evidence="2">A17</strain>
        <strain evidence="4 5">cv. Jemalong A17</strain>
    </source>
</reference>
<organism evidence="2 5">
    <name type="scientific">Medicago truncatula</name>
    <name type="common">Barrel medic</name>
    <name type="synonym">Medicago tribuloides</name>
    <dbReference type="NCBI Taxonomy" id="3880"/>
    <lineage>
        <taxon>Eukaryota</taxon>
        <taxon>Viridiplantae</taxon>
        <taxon>Streptophyta</taxon>
        <taxon>Embryophyta</taxon>
        <taxon>Tracheophyta</taxon>
        <taxon>Spermatophyta</taxon>
        <taxon>Magnoliopsida</taxon>
        <taxon>eudicotyledons</taxon>
        <taxon>Gunneridae</taxon>
        <taxon>Pentapetalae</taxon>
        <taxon>rosids</taxon>
        <taxon>fabids</taxon>
        <taxon>Fabales</taxon>
        <taxon>Fabaceae</taxon>
        <taxon>Papilionoideae</taxon>
        <taxon>50 kb inversion clade</taxon>
        <taxon>NPAAA clade</taxon>
        <taxon>Hologalegina</taxon>
        <taxon>IRL clade</taxon>
        <taxon>Trifolieae</taxon>
        <taxon>Medicago</taxon>
    </lineage>
</organism>
<proteinExistence type="predicted"/>
<evidence type="ECO:0000313" key="3">
    <source>
        <dbReference type="EMBL" id="RHN63044.1"/>
    </source>
</evidence>
<keyword evidence="1" id="KW-1133">Transmembrane helix</keyword>
<dbReference type="Proteomes" id="UP000002051">
    <property type="component" value="Chromosome 4"/>
</dbReference>
<evidence type="ECO:0000313" key="5">
    <source>
        <dbReference type="Proteomes" id="UP000002051"/>
    </source>
</evidence>
<dbReference type="HOGENOM" id="CLU_2799033_0_0_1"/>
<dbReference type="Proteomes" id="UP000265566">
    <property type="component" value="Chromosome 4"/>
</dbReference>
<protein>
    <submittedName>
        <fullName evidence="2">Transmembrane protein, putative</fullName>
    </submittedName>
</protein>
<feature type="transmembrane region" description="Helical" evidence="1">
    <location>
        <begin position="32"/>
        <end position="52"/>
    </location>
</feature>
<name>G7JE20_MEDTR</name>
<dbReference type="PaxDb" id="3880-AES90721"/>
<reference evidence="2 5" key="2">
    <citation type="journal article" date="2014" name="BMC Genomics">
        <title>An improved genome release (version Mt4.0) for the model legume Medicago truncatula.</title>
        <authorList>
            <person name="Tang H."/>
            <person name="Krishnakumar V."/>
            <person name="Bidwell S."/>
            <person name="Rosen B."/>
            <person name="Chan A."/>
            <person name="Zhou S."/>
            <person name="Gentzbittel L."/>
            <person name="Childs K.L."/>
            <person name="Yandell M."/>
            <person name="Gundlach H."/>
            <person name="Mayer K.F."/>
            <person name="Schwartz D.C."/>
            <person name="Town C.D."/>
        </authorList>
    </citation>
    <scope>GENOME REANNOTATION</scope>
    <source>
        <strain evidence="4 5">cv. Jemalong A17</strain>
    </source>
</reference>
<reference evidence="4" key="3">
    <citation type="submission" date="2015-04" db="UniProtKB">
        <authorList>
            <consortium name="EnsemblPlants"/>
        </authorList>
    </citation>
    <scope>IDENTIFICATION</scope>
    <source>
        <strain evidence="4">cv. Jemalong A17</strain>
    </source>
</reference>
<sequence length="70" mass="8206">MMIKNVVAMMVDSVTHFVNTRWALQERRWSNTFHIVMSATVSVTMPFVLCFLSAYNHMQRRGDIVFFASF</sequence>
<keyword evidence="5" id="KW-1185">Reference proteome</keyword>
<dbReference type="EMBL" id="PSQE01000004">
    <property type="protein sequence ID" value="RHN63044.1"/>
    <property type="molecule type" value="Genomic_DNA"/>
</dbReference>
<evidence type="ECO:0000256" key="1">
    <source>
        <dbReference type="SAM" id="Phobius"/>
    </source>
</evidence>
<dbReference type="EnsemblPlants" id="AES90721">
    <property type="protein sequence ID" value="AES90721"/>
    <property type="gene ID" value="MTR_4g097020"/>
</dbReference>
<dbReference type="AlphaFoldDB" id="G7JE20"/>
<evidence type="ECO:0000313" key="2">
    <source>
        <dbReference type="EMBL" id="AES90721.1"/>
    </source>
</evidence>
<dbReference type="Gramene" id="rna25696">
    <property type="protein sequence ID" value="RHN63044.1"/>
    <property type="gene ID" value="gene25696"/>
</dbReference>
<evidence type="ECO:0000313" key="4">
    <source>
        <dbReference type="EnsemblPlants" id="AES90721"/>
    </source>
</evidence>